<accession>A0A1H8UVH3</accession>
<dbReference type="InterPro" id="IPR036591">
    <property type="entry name" value="YggU-like_sf"/>
</dbReference>
<dbReference type="HAMAP" id="MF_00634">
    <property type="entry name" value="UPF0235"/>
    <property type="match status" value="1"/>
</dbReference>
<dbReference type="Gene3D" id="3.30.1200.10">
    <property type="entry name" value="YggU-like"/>
    <property type="match status" value="1"/>
</dbReference>
<evidence type="ECO:0000256" key="2">
    <source>
        <dbReference type="HAMAP-Rule" id="MF_00634"/>
    </source>
</evidence>
<keyword evidence="4" id="KW-1185">Reference proteome</keyword>
<dbReference type="OrthoDB" id="9800587at2"/>
<sequence length="98" mass="10732">MGWYRYDDADNLVLTLHIQPGAKNTAAAGLHGDALKIKLAAPPVEGKANTALLKFLAERFDVPLSRVILKQGDKSRHKVIVIQRSAHDPAVLFDESCD</sequence>
<dbReference type="Pfam" id="PF02594">
    <property type="entry name" value="DUF167"/>
    <property type="match status" value="1"/>
</dbReference>
<evidence type="ECO:0000313" key="3">
    <source>
        <dbReference type="EMBL" id="SEP06568.1"/>
    </source>
</evidence>
<dbReference type="AlphaFoldDB" id="A0A1H8UVH3"/>
<dbReference type="PANTHER" id="PTHR13420:SF7">
    <property type="entry name" value="UPF0235 PROTEIN C15ORF40"/>
    <property type="match status" value="1"/>
</dbReference>
<dbReference type="InterPro" id="IPR003746">
    <property type="entry name" value="DUF167"/>
</dbReference>
<dbReference type="RefSeq" id="WP_090322361.1">
    <property type="nucleotide sequence ID" value="NZ_FNOE01000042.1"/>
</dbReference>
<reference evidence="4" key="1">
    <citation type="submission" date="2016-10" db="EMBL/GenBank/DDBJ databases">
        <authorList>
            <person name="Varghese N."/>
            <person name="Submissions S."/>
        </authorList>
    </citation>
    <scope>NUCLEOTIDE SEQUENCE [LARGE SCALE GENOMIC DNA]</scope>
    <source>
        <strain evidence="4">Nm76</strain>
    </source>
</reference>
<dbReference type="STRING" id="42354.SAMN05216333_14013"/>
<dbReference type="Proteomes" id="UP000198814">
    <property type="component" value="Unassembled WGS sequence"/>
</dbReference>
<protein>
    <recommendedName>
        <fullName evidence="2">UPF0235 protein SAMN05216333_14013</fullName>
    </recommendedName>
</protein>
<gene>
    <name evidence="3" type="ORF">SAMN05216333_14013</name>
</gene>
<evidence type="ECO:0000256" key="1">
    <source>
        <dbReference type="ARBA" id="ARBA00010364"/>
    </source>
</evidence>
<dbReference type="EMBL" id="FODO01000040">
    <property type="protein sequence ID" value="SEP06568.1"/>
    <property type="molecule type" value="Genomic_DNA"/>
</dbReference>
<dbReference type="GO" id="GO:0005737">
    <property type="term" value="C:cytoplasm"/>
    <property type="evidence" value="ECO:0007669"/>
    <property type="project" value="TreeGrafter"/>
</dbReference>
<proteinExistence type="inferred from homology"/>
<dbReference type="NCBIfam" id="TIGR00251">
    <property type="entry name" value="DUF167 family protein"/>
    <property type="match status" value="1"/>
</dbReference>
<dbReference type="SUPFAM" id="SSF69786">
    <property type="entry name" value="YggU-like"/>
    <property type="match status" value="1"/>
</dbReference>
<organism evidence="3 4">
    <name type="scientific">Nitrosomonas oligotropha</name>
    <dbReference type="NCBI Taxonomy" id="42354"/>
    <lineage>
        <taxon>Bacteria</taxon>
        <taxon>Pseudomonadati</taxon>
        <taxon>Pseudomonadota</taxon>
        <taxon>Betaproteobacteria</taxon>
        <taxon>Nitrosomonadales</taxon>
        <taxon>Nitrosomonadaceae</taxon>
        <taxon>Nitrosomonas</taxon>
    </lineage>
</organism>
<comment type="similarity">
    <text evidence="1 2">Belongs to the UPF0235 family.</text>
</comment>
<dbReference type="SMART" id="SM01152">
    <property type="entry name" value="DUF167"/>
    <property type="match status" value="1"/>
</dbReference>
<evidence type="ECO:0000313" key="4">
    <source>
        <dbReference type="Proteomes" id="UP000198814"/>
    </source>
</evidence>
<dbReference type="PANTHER" id="PTHR13420">
    <property type="entry name" value="UPF0235 PROTEIN C15ORF40"/>
    <property type="match status" value="1"/>
</dbReference>
<name>A0A1H8UVH3_9PROT</name>